<evidence type="ECO:0000313" key="4">
    <source>
        <dbReference type="Proteomes" id="UP000298213"/>
    </source>
</evidence>
<name>A0A4Y8ZTT4_9SPHN</name>
<evidence type="ECO:0000256" key="2">
    <source>
        <dbReference type="SAM" id="SignalP"/>
    </source>
</evidence>
<dbReference type="Proteomes" id="UP000298213">
    <property type="component" value="Unassembled WGS sequence"/>
</dbReference>
<evidence type="ECO:0000313" key="3">
    <source>
        <dbReference type="EMBL" id="TFI58159.1"/>
    </source>
</evidence>
<sequence length="120" mass="13004">MARGLLSGRLSLLLLLGACAAVTQPPKDAPVAGPSAGEVSDAMGAAMPRTLEPGASYQCEIPRYLECAPVGDAGRFRCTYQGNGGQHREVVLKRATREQHERLPIAWRWIRGRKNCGILY</sequence>
<proteinExistence type="predicted"/>
<protein>
    <submittedName>
        <fullName evidence="3">Uncharacterized protein</fullName>
    </submittedName>
</protein>
<reference evidence="3 4" key="1">
    <citation type="submission" date="2019-03" db="EMBL/GenBank/DDBJ databases">
        <title>Genome sequence of Sphingomonas sp. 17J27-24.</title>
        <authorList>
            <person name="Kim M."/>
            <person name="Maeng S."/>
            <person name="Sathiyaraj S."/>
        </authorList>
    </citation>
    <scope>NUCLEOTIDE SEQUENCE [LARGE SCALE GENOMIC DNA]</scope>
    <source>
        <strain evidence="3 4">17J27-24</strain>
    </source>
</reference>
<dbReference type="EMBL" id="SPDV01000019">
    <property type="protein sequence ID" value="TFI58159.1"/>
    <property type="molecule type" value="Genomic_DNA"/>
</dbReference>
<feature type="region of interest" description="Disordered" evidence="1">
    <location>
        <begin position="26"/>
        <end position="45"/>
    </location>
</feature>
<gene>
    <name evidence="3" type="ORF">E2493_11290</name>
</gene>
<dbReference type="RefSeq" id="WP_135086795.1">
    <property type="nucleotide sequence ID" value="NZ_SPDV01000019.1"/>
</dbReference>
<feature type="chain" id="PRO_5021256404" evidence="2">
    <location>
        <begin position="21"/>
        <end position="120"/>
    </location>
</feature>
<evidence type="ECO:0000256" key="1">
    <source>
        <dbReference type="SAM" id="MobiDB-lite"/>
    </source>
</evidence>
<feature type="signal peptide" evidence="2">
    <location>
        <begin position="1"/>
        <end position="20"/>
    </location>
</feature>
<accession>A0A4Y8ZTT4</accession>
<organism evidence="3 4">
    <name type="scientific">Sphingomonas parva</name>
    <dbReference type="NCBI Taxonomy" id="2555898"/>
    <lineage>
        <taxon>Bacteria</taxon>
        <taxon>Pseudomonadati</taxon>
        <taxon>Pseudomonadota</taxon>
        <taxon>Alphaproteobacteria</taxon>
        <taxon>Sphingomonadales</taxon>
        <taxon>Sphingomonadaceae</taxon>
        <taxon>Sphingomonas</taxon>
    </lineage>
</organism>
<comment type="caution">
    <text evidence="3">The sequence shown here is derived from an EMBL/GenBank/DDBJ whole genome shotgun (WGS) entry which is preliminary data.</text>
</comment>
<keyword evidence="2" id="KW-0732">Signal</keyword>
<keyword evidence="4" id="KW-1185">Reference proteome</keyword>
<dbReference type="AlphaFoldDB" id="A0A4Y8ZTT4"/>